<dbReference type="Pfam" id="PF04163">
    <property type="entry name" value="Tht1"/>
    <property type="match status" value="1"/>
</dbReference>
<dbReference type="InterPro" id="IPR007292">
    <property type="entry name" value="Nuclear_fusion_Kar5"/>
</dbReference>
<evidence type="ECO:0000313" key="14">
    <source>
        <dbReference type="Proteomes" id="UP000054477"/>
    </source>
</evidence>
<accession>A0A0C9XDF1</accession>
<keyword evidence="10 11" id="KW-0539">Nucleus</keyword>
<evidence type="ECO:0000256" key="1">
    <source>
        <dbReference type="ARBA" id="ARBA00003389"/>
    </source>
</evidence>
<keyword evidence="14" id="KW-1185">Reference proteome</keyword>
<keyword evidence="8" id="KW-0472">Membrane</keyword>
<keyword evidence="4" id="KW-0812">Transmembrane</keyword>
<dbReference type="OrthoDB" id="5311848at2759"/>
<sequence length="172" mass="20137">MLFLVIFWFQLFWAPWAFSWPKPPIKSAPESGRTKLPIESGYGNYKSTFPRHYFRLSHALERYTRRPDCFRRVAGAIRTRCSELDMDEDERINAAISMTLCEIATAKHYSLPLECHPFSPERKDPRDPRMQSECVDALSRSAQFWSSYSGYLREIRASPLTLGARHLQERDD</sequence>
<gene>
    <name evidence="13" type="ORF">K443DRAFT_131666</name>
</gene>
<keyword evidence="9" id="KW-0325">Glycoprotein</keyword>
<evidence type="ECO:0000256" key="4">
    <source>
        <dbReference type="ARBA" id="ARBA00022692"/>
    </source>
</evidence>
<dbReference type="GO" id="GO:0031965">
    <property type="term" value="C:nuclear membrane"/>
    <property type="evidence" value="ECO:0007669"/>
    <property type="project" value="UniProtKB-SubCell"/>
</dbReference>
<evidence type="ECO:0000256" key="12">
    <source>
        <dbReference type="SAM" id="SignalP"/>
    </source>
</evidence>
<keyword evidence="6 11" id="KW-0256">Endoplasmic reticulum</keyword>
<dbReference type="PANTHER" id="PTHR28012">
    <property type="entry name" value="NUCLEAR FUSION PROTEIN KAR5"/>
    <property type="match status" value="1"/>
</dbReference>
<evidence type="ECO:0000256" key="2">
    <source>
        <dbReference type="ARBA" id="ARBA00010473"/>
    </source>
</evidence>
<reference evidence="13 14" key="1">
    <citation type="submission" date="2014-04" db="EMBL/GenBank/DDBJ databases">
        <authorList>
            <consortium name="DOE Joint Genome Institute"/>
            <person name="Kuo A."/>
            <person name="Kohler A."/>
            <person name="Nagy L.G."/>
            <person name="Floudas D."/>
            <person name="Copeland A."/>
            <person name="Barry K.W."/>
            <person name="Cichocki N."/>
            <person name="Veneault-Fourrey C."/>
            <person name="LaButti K."/>
            <person name="Lindquist E.A."/>
            <person name="Lipzen A."/>
            <person name="Lundell T."/>
            <person name="Morin E."/>
            <person name="Murat C."/>
            <person name="Sun H."/>
            <person name="Tunlid A."/>
            <person name="Henrissat B."/>
            <person name="Grigoriev I.V."/>
            <person name="Hibbett D.S."/>
            <person name="Martin F."/>
            <person name="Nordberg H.P."/>
            <person name="Cantor M.N."/>
            <person name="Hua S.X."/>
        </authorList>
    </citation>
    <scope>NUCLEOTIDE SEQUENCE [LARGE SCALE GENOMIC DNA]</scope>
    <source>
        <strain evidence="13 14">LaAM-08-1</strain>
    </source>
</reference>
<dbReference type="HOGENOM" id="CLU_098742_0_0_1"/>
<keyword evidence="5 11" id="KW-0732">Signal</keyword>
<protein>
    <submittedName>
        <fullName evidence="13">Uncharacterized protein</fullName>
    </submittedName>
</protein>
<feature type="signal peptide" evidence="12">
    <location>
        <begin position="1"/>
        <end position="19"/>
    </location>
</feature>
<evidence type="ECO:0000256" key="3">
    <source>
        <dbReference type="ARBA" id="ARBA00022459"/>
    </source>
</evidence>
<keyword evidence="7" id="KW-1133">Transmembrane helix</keyword>
<dbReference type="EMBL" id="KN838586">
    <property type="protein sequence ID" value="KIK02891.1"/>
    <property type="molecule type" value="Genomic_DNA"/>
</dbReference>
<dbReference type="AlphaFoldDB" id="A0A0C9XDF1"/>
<evidence type="ECO:0000256" key="10">
    <source>
        <dbReference type="ARBA" id="ARBA00023242"/>
    </source>
</evidence>
<evidence type="ECO:0000313" key="13">
    <source>
        <dbReference type="EMBL" id="KIK02891.1"/>
    </source>
</evidence>
<comment type="subcellular location">
    <subcellularLocation>
        <location evidence="11">Endoplasmic reticulum membrane</location>
    </subcellularLocation>
    <subcellularLocation>
        <location evidence="11">Nucleus membrane</location>
    </subcellularLocation>
</comment>
<evidence type="ECO:0000256" key="5">
    <source>
        <dbReference type="ARBA" id="ARBA00022729"/>
    </source>
</evidence>
<comment type="similarity">
    <text evidence="2 11">Belongs to the KAR5 family.</text>
</comment>
<feature type="chain" id="PRO_5002222772" evidence="12">
    <location>
        <begin position="20"/>
        <end position="172"/>
    </location>
</feature>
<dbReference type="GO" id="GO:0000742">
    <property type="term" value="P:karyogamy involved in conjugation with cellular fusion"/>
    <property type="evidence" value="ECO:0007669"/>
    <property type="project" value="UniProtKB-UniRule"/>
</dbReference>
<comment type="function">
    <text evidence="1 11">Required for nuclear membrane fusion during karyogamy.</text>
</comment>
<reference evidence="14" key="2">
    <citation type="submission" date="2015-01" db="EMBL/GenBank/DDBJ databases">
        <title>Evolutionary Origins and Diversification of the Mycorrhizal Mutualists.</title>
        <authorList>
            <consortium name="DOE Joint Genome Institute"/>
            <consortium name="Mycorrhizal Genomics Consortium"/>
            <person name="Kohler A."/>
            <person name="Kuo A."/>
            <person name="Nagy L.G."/>
            <person name="Floudas D."/>
            <person name="Copeland A."/>
            <person name="Barry K.W."/>
            <person name="Cichocki N."/>
            <person name="Veneault-Fourrey C."/>
            <person name="LaButti K."/>
            <person name="Lindquist E.A."/>
            <person name="Lipzen A."/>
            <person name="Lundell T."/>
            <person name="Morin E."/>
            <person name="Murat C."/>
            <person name="Riley R."/>
            <person name="Ohm R."/>
            <person name="Sun H."/>
            <person name="Tunlid A."/>
            <person name="Henrissat B."/>
            <person name="Grigoriev I.V."/>
            <person name="Hibbett D.S."/>
            <person name="Martin F."/>
        </authorList>
    </citation>
    <scope>NUCLEOTIDE SEQUENCE [LARGE SCALE GENOMIC DNA]</scope>
    <source>
        <strain evidence="14">LaAM-08-1</strain>
    </source>
</reference>
<dbReference type="Proteomes" id="UP000054477">
    <property type="component" value="Unassembled WGS sequence"/>
</dbReference>
<evidence type="ECO:0000256" key="9">
    <source>
        <dbReference type="ARBA" id="ARBA00023180"/>
    </source>
</evidence>
<dbReference type="PANTHER" id="PTHR28012:SF1">
    <property type="entry name" value="NUCLEAR FUSION PROTEIN KAR5"/>
    <property type="match status" value="1"/>
</dbReference>
<keyword evidence="3 11" id="KW-0415">Karyogamy</keyword>
<organism evidence="13 14">
    <name type="scientific">Laccaria amethystina LaAM-08-1</name>
    <dbReference type="NCBI Taxonomy" id="1095629"/>
    <lineage>
        <taxon>Eukaryota</taxon>
        <taxon>Fungi</taxon>
        <taxon>Dikarya</taxon>
        <taxon>Basidiomycota</taxon>
        <taxon>Agaricomycotina</taxon>
        <taxon>Agaricomycetes</taxon>
        <taxon>Agaricomycetidae</taxon>
        <taxon>Agaricales</taxon>
        <taxon>Agaricineae</taxon>
        <taxon>Hydnangiaceae</taxon>
        <taxon>Laccaria</taxon>
    </lineage>
</organism>
<evidence type="ECO:0000256" key="6">
    <source>
        <dbReference type="ARBA" id="ARBA00022824"/>
    </source>
</evidence>
<dbReference type="GO" id="GO:0048288">
    <property type="term" value="P:nuclear membrane fusion involved in karyogamy"/>
    <property type="evidence" value="ECO:0007669"/>
    <property type="project" value="UniProtKB-UniRule"/>
</dbReference>
<evidence type="ECO:0000256" key="11">
    <source>
        <dbReference type="RuleBase" id="RU368082"/>
    </source>
</evidence>
<proteinExistence type="inferred from homology"/>
<name>A0A0C9XDF1_9AGAR</name>
<evidence type="ECO:0000256" key="8">
    <source>
        <dbReference type="ARBA" id="ARBA00023136"/>
    </source>
</evidence>
<evidence type="ECO:0000256" key="7">
    <source>
        <dbReference type="ARBA" id="ARBA00022989"/>
    </source>
</evidence>
<dbReference type="GO" id="GO:0005789">
    <property type="term" value="C:endoplasmic reticulum membrane"/>
    <property type="evidence" value="ECO:0007669"/>
    <property type="project" value="UniProtKB-SubCell"/>
</dbReference>